<dbReference type="InterPro" id="IPR000008">
    <property type="entry name" value="C2_dom"/>
</dbReference>
<dbReference type="AlphaFoldDB" id="A0AAW0CVE6"/>
<gene>
    <name evidence="3" type="ORF">VNI00_007841</name>
</gene>
<accession>A0AAW0CVE6</accession>
<dbReference type="EMBL" id="JAYKXP010000026">
    <property type="protein sequence ID" value="KAK7044124.1"/>
    <property type="molecule type" value="Genomic_DNA"/>
</dbReference>
<dbReference type="InterPro" id="IPR052981">
    <property type="entry name" value="Ingression_C2_domain"/>
</dbReference>
<dbReference type="InterPro" id="IPR035892">
    <property type="entry name" value="C2_domain_sf"/>
</dbReference>
<feature type="region of interest" description="Disordered" evidence="1">
    <location>
        <begin position="151"/>
        <end position="644"/>
    </location>
</feature>
<protein>
    <recommendedName>
        <fullName evidence="2">C2 domain-containing protein</fullName>
    </recommendedName>
</protein>
<feature type="compositionally biased region" description="Low complexity" evidence="1">
    <location>
        <begin position="355"/>
        <end position="366"/>
    </location>
</feature>
<feature type="compositionally biased region" description="Low complexity" evidence="1">
    <location>
        <begin position="410"/>
        <end position="422"/>
    </location>
</feature>
<name>A0AAW0CVE6_9AGAR</name>
<dbReference type="SMART" id="SM00239">
    <property type="entry name" value="C2"/>
    <property type="match status" value="1"/>
</dbReference>
<evidence type="ECO:0000256" key="1">
    <source>
        <dbReference type="SAM" id="MobiDB-lite"/>
    </source>
</evidence>
<evidence type="ECO:0000259" key="2">
    <source>
        <dbReference type="PROSITE" id="PS50004"/>
    </source>
</evidence>
<feature type="compositionally biased region" description="Polar residues" evidence="1">
    <location>
        <begin position="290"/>
        <end position="305"/>
    </location>
</feature>
<feature type="compositionally biased region" description="Pro residues" evidence="1">
    <location>
        <begin position="635"/>
        <end position="644"/>
    </location>
</feature>
<proteinExistence type="predicted"/>
<feature type="compositionally biased region" description="Polar residues" evidence="1">
    <location>
        <begin position="170"/>
        <end position="179"/>
    </location>
</feature>
<dbReference type="SUPFAM" id="SSF49562">
    <property type="entry name" value="C2 domain (Calcium/lipid-binding domain, CaLB)"/>
    <property type="match status" value="1"/>
</dbReference>
<dbReference type="PROSITE" id="PS50004">
    <property type="entry name" value="C2"/>
    <property type="match status" value="1"/>
</dbReference>
<dbReference type="Proteomes" id="UP001383192">
    <property type="component" value="Unassembled WGS sequence"/>
</dbReference>
<feature type="compositionally biased region" description="Low complexity" evidence="1">
    <location>
        <begin position="308"/>
        <end position="321"/>
    </location>
</feature>
<dbReference type="PANTHER" id="PTHR47052:SF3">
    <property type="entry name" value="INGRESSION PROTEIN 1"/>
    <property type="match status" value="1"/>
</dbReference>
<evidence type="ECO:0000313" key="4">
    <source>
        <dbReference type="Proteomes" id="UP001383192"/>
    </source>
</evidence>
<feature type="compositionally biased region" description="Pro residues" evidence="1">
    <location>
        <begin position="461"/>
        <end position="483"/>
    </location>
</feature>
<organism evidence="3 4">
    <name type="scientific">Paramarasmius palmivorus</name>
    <dbReference type="NCBI Taxonomy" id="297713"/>
    <lineage>
        <taxon>Eukaryota</taxon>
        <taxon>Fungi</taxon>
        <taxon>Dikarya</taxon>
        <taxon>Basidiomycota</taxon>
        <taxon>Agaricomycotina</taxon>
        <taxon>Agaricomycetes</taxon>
        <taxon>Agaricomycetidae</taxon>
        <taxon>Agaricales</taxon>
        <taxon>Marasmiineae</taxon>
        <taxon>Marasmiaceae</taxon>
        <taxon>Paramarasmius</taxon>
    </lineage>
</organism>
<evidence type="ECO:0000313" key="3">
    <source>
        <dbReference type="EMBL" id="KAK7044124.1"/>
    </source>
</evidence>
<feature type="compositionally biased region" description="Basic and acidic residues" evidence="1">
    <location>
        <begin position="596"/>
        <end position="628"/>
    </location>
</feature>
<dbReference type="Pfam" id="PF00168">
    <property type="entry name" value="C2"/>
    <property type="match status" value="1"/>
</dbReference>
<feature type="domain" description="C2" evidence="2">
    <location>
        <begin position="1"/>
        <end position="108"/>
    </location>
</feature>
<feature type="compositionally biased region" description="Pro residues" evidence="1">
    <location>
        <begin position="499"/>
        <end position="528"/>
    </location>
</feature>
<feature type="compositionally biased region" description="Pro residues" evidence="1">
    <location>
        <begin position="370"/>
        <end position="381"/>
    </location>
</feature>
<feature type="compositionally biased region" description="Polar residues" evidence="1">
    <location>
        <begin position="266"/>
        <end position="280"/>
    </location>
</feature>
<reference evidence="3 4" key="1">
    <citation type="submission" date="2024-01" db="EMBL/GenBank/DDBJ databases">
        <title>A draft genome for a cacao thread blight-causing isolate of Paramarasmius palmivorus.</title>
        <authorList>
            <person name="Baruah I.K."/>
            <person name="Bukari Y."/>
            <person name="Amoako-Attah I."/>
            <person name="Meinhardt L.W."/>
            <person name="Bailey B.A."/>
            <person name="Cohen S.P."/>
        </authorList>
    </citation>
    <scope>NUCLEOTIDE SEQUENCE [LARGE SCALE GENOMIC DNA]</scope>
    <source>
        <strain evidence="3 4">GH-12</strain>
    </source>
</reference>
<feature type="compositionally biased region" description="Basic and acidic residues" evidence="1">
    <location>
        <begin position="538"/>
        <end position="579"/>
    </location>
</feature>
<feature type="compositionally biased region" description="Pro residues" evidence="1">
    <location>
        <begin position="344"/>
        <end position="354"/>
    </location>
</feature>
<dbReference type="Gene3D" id="2.60.40.150">
    <property type="entry name" value="C2 domain"/>
    <property type="match status" value="1"/>
</dbReference>
<keyword evidence="4" id="KW-1185">Reference proteome</keyword>
<dbReference type="PANTHER" id="PTHR47052">
    <property type="entry name" value="CONSERVED SERINE PROLINE-RICH PROTEIN (AFU_ORTHOLOGUE AFUA_2G01790)"/>
    <property type="match status" value="1"/>
</dbReference>
<sequence>MSDEEIGTLIVVILKARNLNDKHFYKQDVYATISLNGVKKSTKVDLKGGQHPVWDDELRFPVMKNDSTKFRTLEAACWSKEHKDDDLLGEGKVDISDTLKSGEFDEWVPLQVNGVARGDIYLEMTYYSNGPAPERPADAPVSLNPAVNLTRRPSKLAPADRLWRPPQGHTPPQSYSNLPNHAPVGAPMGPPTPPKSSPKGRYSGLPPQNEAPPPAVPDLLKPGLNHGHKRSSSQPQSHLSPSPPSTSPQRVPTILRPANPKAAPESTFSRHSSVAPSITPSVPDPGYSRPASSIYPQNSVSSIPTYPQPSVHSHSPAPSAHNTYRPPSAIPVEHWNAPHAPHTPQHPPSHPSVPPVSFSFPVPDVSNAPLSPPPITSPPVQSPYDSMPPGGFYEPPRQHSPMPPPHLPHSHSLPQSQSQSYPHPHPHPHHTSSYHSDFPTQTQSEESLPDPYLIARYQSPLPLPPGVQPPQPAKKSSPPPPPPHPHEYRSRSSSRSPPSHSPPPPARTTPPPPPADKPVPSLPVPAQPPAARQPTPLNEERLRVLREAEERAARRREQEERDAELARQLDRDLQAEQERNPPPPPPPKTPEEDTETIARRLEAEAEARRKEQEERDLELARQLDRELNLDGDDIPTPPRMPGGI</sequence>
<comment type="caution">
    <text evidence="3">The sequence shown here is derived from an EMBL/GenBank/DDBJ whole genome shotgun (WGS) entry which is preliminary data.</text>
</comment>